<evidence type="ECO:0000313" key="3">
    <source>
        <dbReference type="Proteomes" id="UP001358417"/>
    </source>
</evidence>
<gene>
    <name evidence="2" type="ORF">LTR84_004409</name>
</gene>
<keyword evidence="3" id="KW-1185">Reference proteome</keyword>
<evidence type="ECO:0000313" key="2">
    <source>
        <dbReference type="EMBL" id="KAK5049480.1"/>
    </source>
</evidence>
<reference evidence="2 3" key="1">
    <citation type="submission" date="2023-08" db="EMBL/GenBank/DDBJ databases">
        <title>Black Yeasts Isolated from many extreme environments.</title>
        <authorList>
            <person name="Coleine C."/>
            <person name="Stajich J.E."/>
            <person name="Selbmann L."/>
        </authorList>
    </citation>
    <scope>NUCLEOTIDE SEQUENCE [LARGE SCALE GENOMIC DNA]</scope>
    <source>
        <strain evidence="2 3">CCFEE 5792</strain>
    </source>
</reference>
<dbReference type="GeneID" id="89972587"/>
<organism evidence="2 3">
    <name type="scientific">Exophiala bonariae</name>
    <dbReference type="NCBI Taxonomy" id="1690606"/>
    <lineage>
        <taxon>Eukaryota</taxon>
        <taxon>Fungi</taxon>
        <taxon>Dikarya</taxon>
        <taxon>Ascomycota</taxon>
        <taxon>Pezizomycotina</taxon>
        <taxon>Eurotiomycetes</taxon>
        <taxon>Chaetothyriomycetidae</taxon>
        <taxon>Chaetothyriales</taxon>
        <taxon>Herpotrichiellaceae</taxon>
        <taxon>Exophiala</taxon>
    </lineage>
</organism>
<dbReference type="EMBL" id="JAVRRD010000019">
    <property type="protein sequence ID" value="KAK5049480.1"/>
    <property type="molecule type" value="Genomic_DNA"/>
</dbReference>
<feature type="region of interest" description="Disordered" evidence="1">
    <location>
        <begin position="218"/>
        <end position="252"/>
    </location>
</feature>
<protein>
    <recommendedName>
        <fullName evidence="4">CENP-V/GFA domain-containing protein</fullName>
    </recommendedName>
</protein>
<name>A0AAV9N4J7_9EURO</name>
<dbReference type="AlphaFoldDB" id="A0AAV9N4J7"/>
<dbReference type="RefSeq" id="XP_064704525.1">
    <property type="nucleotide sequence ID" value="XM_064847986.1"/>
</dbReference>
<dbReference type="Gene3D" id="2.170.150.70">
    <property type="match status" value="1"/>
</dbReference>
<dbReference type="Proteomes" id="UP001358417">
    <property type="component" value="Unassembled WGS sequence"/>
</dbReference>
<comment type="caution">
    <text evidence="2">The sequence shown here is derived from an EMBL/GenBank/DDBJ whole genome shotgun (WGS) entry which is preliminary data.</text>
</comment>
<proteinExistence type="predicted"/>
<feature type="region of interest" description="Disordered" evidence="1">
    <location>
        <begin position="137"/>
        <end position="174"/>
    </location>
</feature>
<sequence length="252" mass="27839">MSRLRPIHGACNCGRNVYSITVPQDALERAEVYFDGSSESRRSQATPLTAWLRIPLPWFSSSTQALFSDETHSSIRKVFSPLHAPHSKRVFCGYCGTHLSYWTEQPASEAEYLSVTLGSLSTEDLEALHELDILPSDTDAESAPSSEMQQTHQGTVSGEESNSQLITRSQRSGTTEGLSWFEELLEGSRLGRGQRTRRGQGVSADGSTRVEWEVSEYFDGGIEEPDAKQSTTASSKRKLDEVVEGDDVNMRG</sequence>
<accession>A0AAV9N4J7</accession>
<feature type="compositionally biased region" description="Polar residues" evidence="1">
    <location>
        <begin position="143"/>
        <end position="174"/>
    </location>
</feature>
<feature type="compositionally biased region" description="Acidic residues" evidence="1">
    <location>
        <begin position="242"/>
        <end position="252"/>
    </location>
</feature>
<evidence type="ECO:0008006" key="4">
    <source>
        <dbReference type="Google" id="ProtNLM"/>
    </source>
</evidence>
<evidence type="ECO:0000256" key="1">
    <source>
        <dbReference type="SAM" id="MobiDB-lite"/>
    </source>
</evidence>